<dbReference type="InterPro" id="IPR045142">
    <property type="entry name" value="BCAS3-like"/>
</dbReference>
<feature type="compositionally biased region" description="Polar residues" evidence="1">
    <location>
        <begin position="1044"/>
        <end position="1053"/>
    </location>
</feature>
<dbReference type="OrthoDB" id="3938623at2759"/>
<protein>
    <submittedName>
        <fullName evidence="2">Uncharacterized protein</fullName>
    </submittedName>
</protein>
<feature type="region of interest" description="Disordered" evidence="1">
    <location>
        <begin position="549"/>
        <end position="581"/>
    </location>
</feature>
<sequence>MPPAEDLVPDLDNNLDEPRPLPATTTAAGSSALDTEEAWGLSASPPKASKRKKKGKKNAKTQPTGDEGDDSAPYPKSITPSPPTDGVRIQPAEVRPPEPPPLVDVEDDFSGPEGTVASVTPVTREPATKPAPEPSPALRSPHPVPARPTSIPLHSNRPTPSQHVRDRTESQVGFNTVGGPASTQSRRESFMAQPAQRPRFVEAPQPHMPQAHFFGLPDLGLGLGQKHESGRVAGADGYCCRLDSFADAGNDTCAQKSKEALLVGSDGALEVFRILPNKLELVGRIEGLRGAVIGAKILPHTEWSDPLTQLRPLVAVVVHGPMLDVRHDSGSEGYQDHDAALRLQTTVDVYSLELQQHLATLHTSAPVAAGQSGTGSGTSLSRPVGDFEVDAQGPYITVSSGKSGEILVFTSLTTELIQQPEFRCIGKFWTAIQKPVSGRPSPSNESGVSVTESPEEPQKAVYSLSARWLAIVPPASSSTISLGGLPLLSDANPSPPGLSTHAAPPPPPVTCEVVSTDVEGAWGRLGRQAAQGLVKVSQKGFEMGRQGWKELTQPSPPGVRANHDRGPQQEEFPPTKAPTNDLRTAKEPALVSLIDLDNLLMWETQKPRYMPVPMSTFALLDGCNFVSLSSAGTRLLTSSRKGEVSMIWDLGQVAHGTPRRLDSAGEETSTCPSITQLLRVARNSPSTLLSCAWSRDDDAVAMLTNHGTIHLHEVPSRPQSRKRKRTASTAINAAEKADATVSLSTGLSPPSSGFLGSIKSWSQTVSTQVNSIRTTSPASAFGLPTTFAGFREATAAAGNAGSRAVARGLSQGLTAAKGASSDYWHADDNKIRHTKALQTPLSAKSVRWIKRNNATSVAIVCGGTLHVHPVQRVTRRKGSQVVTNLKHERYAHKAFPLPPIASKPDYSAAKGAESCIGQGPHGFWSLRQATSPIASDRRAGTMPAPHGWASTNDVETNAPYCPFHVGSQIGIYAFDEMEYSQYRACPAFTSFQQRGHGNDQRPWTFGDAMPPSTKINEQMPDEFRESSYGDGLADDDLEEEVASQMESKLTIQPPSGKRQDEHIRVSTRRKGRSQGIADDGHEGLDLMEDDQGHVGI</sequence>
<organism evidence="2 3">
    <name type="scientific">Cercospora berteroae</name>
    <dbReference type="NCBI Taxonomy" id="357750"/>
    <lineage>
        <taxon>Eukaryota</taxon>
        <taxon>Fungi</taxon>
        <taxon>Dikarya</taxon>
        <taxon>Ascomycota</taxon>
        <taxon>Pezizomycotina</taxon>
        <taxon>Dothideomycetes</taxon>
        <taxon>Dothideomycetidae</taxon>
        <taxon>Mycosphaerellales</taxon>
        <taxon>Mycosphaerellaceae</taxon>
        <taxon>Cercospora</taxon>
    </lineage>
</organism>
<feature type="compositionally biased region" description="Polar residues" evidence="1">
    <location>
        <begin position="152"/>
        <end position="162"/>
    </location>
</feature>
<dbReference type="GO" id="GO:0005737">
    <property type="term" value="C:cytoplasm"/>
    <property type="evidence" value="ECO:0007669"/>
    <property type="project" value="TreeGrafter"/>
</dbReference>
<feature type="compositionally biased region" description="Basic residues" evidence="1">
    <location>
        <begin position="48"/>
        <end position="59"/>
    </location>
</feature>
<comment type="caution">
    <text evidence="2">The sequence shown here is derived from an EMBL/GenBank/DDBJ whole genome shotgun (WGS) entry which is preliminary data.</text>
</comment>
<reference evidence="3" key="1">
    <citation type="journal article" date="2017" name="bioRxiv">
        <title>Conservation of a gene cluster reveals novel cercosporin biosynthetic mechanisms and extends production to the genus Colletotrichum.</title>
        <authorList>
            <person name="de Jonge R."/>
            <person name="Ebert M.K."/>
            <person name="Huitt-Roehl C.R."/>
            <person name="Pal P."/>
            <person name="Suttle J.C."/>
            <person name="Spanner R.E."/>
            <person name="Neubauer J.D."/>
            <person name="Jurick W.M.II."/>
            <person name="Stott K.A."/>
            <person name="Secor G.A."/>
            <person name="Thomma B.P.H.J."/>
            <person name="Van de Peer Y."/>
            <person name="Townsend C.A."/>
            <person name="Bolton M.D."/>
        </authorList>
    </citation>
    <scope>NUCLEOTIDE SEQUENCE [LARGE SCALE GENOMIC DNA]</scope>
    <source>
        <strain evidence="3">CBS538.71</strain>
    </source>
</reference>
<dbReference type="InterPro" id="IPR036322">
    <property type="entry name" value="WD40_repeat_dom_sf"/>
</dbReference>
<keyword evidence="3" id="KW-1185">Reference proteome</keyword>
<dbReference type="AlphaFoldDB" id="A0A2S6CNH4"/>
<dbReference type="PANTHER" id="PTHR13268:SF0">
    <property type="entry name" value="BCAS3 MICROTUBULE ASSOCIATED CELL MIGRATION FACTOR"/>
    <property type="match status" value="1"/>
</dbReference>
<dbReference type="EMBL" id="PNEN01000068">
    <property type="protein sequence ID" value="PPJ61293.1"/>
    <property type="molecule type" value="Genomic_DNA"/>
</dbReference>
<dbReference type="Proteomes" id="UP000237631">
    <property type="component" value="Unassembled WGS sequence"/>
</dbReference>
<evidence type="ECO:0000256" key="1">
    <source>
        <dbReference type="SAM" id="MobiDB-lite"/>
    </source>
</evidence>
<feature type="region of interest" description="Disordered" evidence="1">
    <location>
        <begin position="1042"/>
        <end position="1096"/>
    </location>
</feature>
<dbReference type="STRING" id="357750.A0A2S6CNH4"/>
<dbReference type="GO" id="GO:0006914">
    <property type="term" value="P:autophagy"/>
    <property type="evidence" value="ECO:0007669"/>
    <property type="project" value="InterPro"/>
</dbReference>
<evidence type="ECO:0000313" key="3">
    <source>
        <dbReference type="Proteomes" id="UP000237631"/>
    </source>
</evidence>
<feature type="compositionally biased region" description="Polar residues" evidence="1">
    <location>
        <begin position="23"/>
        <end position="33"/>
    </location>
</feature>
<feature type="region of interest" description="Disordered" evidence="1">
    <location>
        <begin position="1"/>
        <end position="185"/>
    </location>
</feature>
<dbReference type="GO" id="GO:0042594">
    <property type="term" value="P:response to starvation"/>
    <property type="evidence" value="ECO:0007669"/>
    <property type="project" value="TreeGrafter"/>
</dbReference>
<accession>A0A2S6CNH4</accession>
<dbReference type="PANTHER" id="PTHR13268">
    <property type="entry name" value="BREAST CARCINOMA AMPLIFIED SEQUENCE 3"/>
    <property type="match status" value="1"/>
</dbReference>
<name>A0A2S6CNH4_9PEZI</name>
<feature type="compositionally biased region" description="Polar residues" evidence="1">
    <location>
        <begin position="440"/>
        <end position="452"/>
    </location>
</feature>
<feature type="region of interest" description="Disordered" evidence="1">
    <location>
        <begin position="435"/>
        <end position="456"/>
    </location>
</feature>
<proteinExistence type="predicted"/>
<dbReference type="SUPFAM" id="SSF50978">
    <property type="entry name" value="WD40 repeat-like"/>
    <property type="match status" value="1"/>
</dbReference>
<evidence type="ECO:0000313" key="2">
    <source>
        <dbReference type="EMBL" id="PPJ61293.1"/>
    </source>
</evidence>
<gene>
    <name evidence="2" type="ORF">CBER1_05099</name>
</gene>